<gene>
    <name evidence="2" type="ORF">HV832_03835</name>
</gene>
<dbReference type="EMBL" id="JABXYJ010000002">
    <property type="protein sequence ID" value="NVO76964.1"/>
    <property type="molecule type" value="Genomic_DNA"/>
</dbReference>
<dbReference type="InterPro" id="IPR051531">
    <property type="entry name" value="N-acetyltransferase"/>
</dbReference>
<dbReference type="InterPro" id="IPR000182">
    <property type="entry name" value="GNAT_dom"/>
</dbReference>
<name>A0A850QKN2_9BURK</name>
<dbReference type="PROSITE" id="PS51186">
    <property type="entry name" value="GNAT"/>
    <property type="match status" value="1"/>
</dbReference>
<sequence length="171" mass="19751">MTILYTHRLVLRIFNVDDAEFVFELMNDPSWIRYIGDKGIDDLDKARAWIRERPLESQRQHGFSFYVVTLKDTETPVGICGLIKRATLQDVDMGYAFLPQFCGQGYAYEAAQAVMQYAQQQFAFKKLAAITSPDNQPSNQLLYKLGFTLEQILILDGEERETNLYTYHFSA</sequence>
<evidence type="ECO:0000259" key="1">
    <source>
        <dbReference type="PROSITE" id="PS51186"/>
    </source>
</evidence>
<feature type="domain" description="N-acetyltransferase" evidence="1">
    <location>
        <begin position="9"/>
        <end position="171"/>
    </location>
</feature>
<proteinExistence type="predicted"/>
<dbReference type="Gene3D" id="3.40.630.30">
    <property type="match status" value="1"/>
</dbReference>
<comment type="caution">
    <text evidence="2">The sequence shown here is derived from an EMBL/GenBank/DDBJ whole genome shotgun (WGS) entry which is preliminary data.</text>
</comment>
<dbReference type="PANTHER" id="PTHR43792:SF1">
    <property type="entry name" value="N-ACETYLTRANSFERASE DOMAIN-CONTAINING PROTEIN"/>
    <property type="match status" value="1"/>
</dbReference>
<dbReference type="GO" id="GO:0016747">
    <property type="term" value="F:acyltransferase activity, transferring groups other than amino-acyl groups"/>
    <property type="evidence" value="ECO:0007669"/>
    <property type="project" value="InterPro"/>
</dbReference>
<dbReference type="PANTHER" id="PTHR43792">
    <property type="entry name" value="GNAT FAMILY, PUTATIVE (AFU_ORTHOLOGUE AFUA_3G00765)-RELATED-RELATED"/>
    <property type="match status" value="1"/>
</dbReference>
<dbReference type="Pfam" id="PF13302">
    <property type="entry name" value="Acetyltransf_3"/>
    <property type="match status" value="1"/>
</dbReference>
<evidence type="ECO:0000313" key="2">
    <source>
        <dbReference type="EMBL" id="NVO76964.1"/>
    </source>
</evidence>
<dbReference type="AlphaFoldDB" id="A0A850QKN2"/>
<keyword evidence="3" id="KW-1185">Reference proteome</keyword>
<accession>A0A850QKN2</accession>
<protein>
    <submittedName>
        <fullName evidence="2">GNAT family N-acetyltransferase</fullName>
    </submittedName>
</protein>
<organism evidence="2 3">
    <name type="scientific">Undibacterium oligocarboniphilum</name>
    <dbReference type="NCBI Taxonomy" id="666702"/>
    <lineage>
        <taxon>Bacteria</taxon>
        <taxon>Pseudomonadati</taxon>
        <taxon>Pseudomonadota</taxon>
        <taxon>Betaproteobacteria</taxon>
        <taxon>Burkholderiales</taxon>
        <taxon>Oxalobacteraceae</taxon>
        <taxon>Undibacterium</taxon>
    </lineage>
</organism>
<evidence type="ECO:0000313" key="3">
    <source>
        <dbReference type="Proteomes" id="UP000588051"/>
    </source>
</evidence>
<dbReference type="InterPro" id="IPR016181">
    <property type="entry name" value="Acyl_CoA_acyltransferase"/>
</dbReference>
<reference evidence="2 3" key="1">
    <citation type="submission" date="2020-06" db="EMBL/GenBank/DDBJ databases">
        <authorList>
            <person name="Qiu C."/>
            <person name="Liu Z."/>
        </authorList>
    </citation>
    <scope>NUCLEOTIDE SEQUENCE [LARGE SCALE GENOMIC DNA]</scope>
    <source>
        <strain evidence="2 3">EM 1</strain>
    </source>
</reference>
<dbReference type="RefSeq" id="WP_176802243.1">
    <property type="nucleotide sequence ID" value="NZ_JABXYJ010000002.1"/>
</dbReference>
<dbReference type="SUPFAM" id="SSF55729">
    <property type="entry name" value="Acyl-CoA N-acyltransferases (Nat)"/>
    <property type="match status" value="1"/>
</dbReference>
<dbReference type="Proteomes" id="UP000588051">
    <property type="component" value="Unassembled WGS sequence"/>
</dbReference>
<keyword evidence="2" id="KW-0808">Transferase</keyword>